<dbReference type="InterPro" id="IPR050167">
    <property type="entry name" value="Ser_Thr_protein_kinase"/>
</dbReference>
<evidence type="ECO:0000256" key="6">
    <source>
        <dbReference type="ARBA" id="ARBA00019973"/>
    </source>
</evidence>
<sequence length="244" mass="27615">MVALGGAAVIKAPIKHNTTGCSQKVIESAKNREEYSETCIDREKLIYRILPKDPNILNCLAITSKGIYFPYLRHGNVRDYLQMHNHRLDKNTRDQWIENAVCAIATIHAHGVVHSDISARNFLVADDFSIKLCDFAGSGTDSLESLAQEESPEEESPYQIFPWSPRTNKTDLFALGSFIYEVSTGLRPFVDIDDEEIERRYAAQIFPCLDGLKYCEIISKCWRLQYSSARILESDVLRCAQSSS</sequence>
<dbReference type="InterPro" id="IPR011009">
    <property type="entry name" value="Kinase-like_dom_sf"/>
</dbReference>
<comment type="catalytic activity">
    <reaction evidence="10">
        <text>L-threonyl-[protein] + ATP = O-phospho-L-threonyl-[protein] + ADP + H(+)</text>
        <dbReference type="Rhea" id="RHEA:46608"/>
        <dbReference type="Rhea" id="RHEA-COMP:11060"/>
        <dbReference type="Rhea" id="RHEA-COMP:11605"/>
        <dbReference type="ChEBI" id="CHEBI:15378"/>
        <dbReference type="ChEBI" id="CHEBI:30013"/>
        <dbReference type="ChEBI" id="CHEBI:30616"/>
        <dbReference type="ChEBI" id="CHEBI:61977"/>
        <dbReference type="ChEBI" id="CHEBI:456216"/>
        <dbReference type="EC" id="2.7.11.1"/>
    </reaction>
</comment>
<evidence type="ECO:0000313" key="14">
    <source>
        <dbReference type="Proteomes" id="UP001149165"/>
    </source>
</evidence>
<evidence type="ECO:0000256" key="10">
    <source>
        <dbReference type="ARBA" id="ARBA00047899"/>
    </source>
</evidence>
<comment type="subunit">
    <text evidence="3">Component of the EKC/KEOPS complex composed of at least BUD32, CGI121, GON7, KAE1 and PCC1; the whole complex dimerizes.</text>
</comment>
<dbReference type="Proteomes" id="UP001149165">
    <property type="component" value="Unassembled WGS sequence"/>
</dbReference>
<keyword evidence="7" id="KW-0779">Telomere</keyword>
<keyword evidence="14" id="KW-1185">Reference proteome</keyword>
<keyword evidence="7" id="KW-0158">Chromosome</keyword>
<evidence type="ECO:0000256" key="2">
    <source>
        <dbReference type="ARBA" id="ARBA00004574"/>
    </source>
</evidence>
<dbReference type="EMBL" id="JAPQKH010000002">
    <property type="protein sequence ID" value="KAJ5112873.1"/>
    <property type="molecule type" value="Genomic_DNA"/>
</dbReference>
<proteinExistence type="predicted"/>
<dbReference type="PANTHER" id="PTHR23257">
    <property type="entry name" value="SERINE-THREONINE PROTEIN KINASE"/>
    <property type="match status" value="1"/>
</dbReference>
<evidence type="ECO:0000259" key="12">
    <source>
        <dbReference type="PROSITE" id="PS50011"/>
    </source>
</evidence>
<dbReference type="GO" id="GO:0005524">
    <property type="term" value="F:ATP binding"/>
    <property type="evidence" value="ECO:0007669"/>
    <property type="project" value="InterPro"/>
</dbReference>
<evidence type="ECO:0000256" key="4">
    <source>
        <dbReference type="ARBA" id="ARBA00012513"/>
    </source>
</evidence>
<comment type="catalytic activity">
    <reaction evidence="11">
        <text>L-seryl-[protein] + ATP = O-phospho-L-seryl-[protein] + ADP + H(+)</text>
        <dbReference type="Rhea" id="RHEA:17989"/>
        <dbReference type="Rhea" id="RHEA-COMP:9863"/>
        <dbReference type="Rhea" id="RHEA-COMP:11604"/>
        <dbReference type="ChEBI" id="CHEBI:15378"/>
        <dbReference type="ChEBI" id="CHEBI:29999"/>
        <dbReference type="ChEBI" id="CHEBI:30616"/>
        <dbReference type="ChEBI" id="CHEBI:83421"/>
        <dbReference type="ChEBI" id="CHEBI:456216"/>
        <dbReference type="EC" id="2.7.11.1"/>
    </reaction>
</comment>
<evidence type="ECO:0000256" key="7">
    <source>
        <dbReference type="ARBA" id="ARBA00022895"/>
    </source>
</evidence>
<feature type="domain" description="Protein kinase" evidence="12">
    <location>
        <begin position="1"/>
        <end position="244"/>
    </location>
</feature>
<evidence type="ECO:0000256" key="9">
    <source>
        <dbReference type="ARBA" id="ARBA00033194"/>
    </source>
</evidence>
<dbReference type="PROSITE" id="PS00109">
    <property type="entry name" value="PROTEIN_KINASE_TYR"/>
    <property type="match status" value="1"/>
</dbReference>
<comment type="subcellular location">
    <subcellularLocation>
        <location evidence="2">Chromosome</location>
        <location evidence="2">Telomere</location>
    </subcellularLocation>
</comment>
<dbReference type="PROSITE" id="PS50011">
    <property type="entry name" value="PROTEIN_KINASE_DOM"/>
    <property type="match status" value="1"/>
</dbReference>
<dbReference type="GO" id="GO:0000781">
    <property type="term" value="C:chromosome, telomeric region"/>
    <property type="evidence" value="ECO:0007669"/>
    <property type="project" value="UniProtKB-SubCell"/>
</dbReference>
<dbReference type="PANTHER" id="PTHR23257:SF969">
    <property type="entry name" value="INTEGRIN-LINKED PROTEIN KINASE"/>
    <property type="match status" value="1"/>
</dbReference>
<dbReference type="InterPro" id="IPR000719">
    <property type="entry name" value="Prot_kinase_dom"/>
</dbReference>
<dbReference type="AlphaFoldDB" id="A0A9W9KPB6"/>
<comment type="caution">
    <text evidence="13">The sequence shown here is derived from an EMBL/GenBank/DDBJ whole genome shotgun (WGS) entry which is preliminary data.</text>
</comment>
<accession>A0A9W9KPB6</accession>
<evidence type="ECO:0000256" key="1">
    <source>
        <dbReference type="ARBA" id="ARBA00003747"/>
    </source>
</evidence>
<dbReference type="SUPFAM" id="SSF56112">
    <property type="entry name" value="Protein kinase-like (PK-like)"/>
    <property type="match status" value="1"/>
</dbReference>
<name>A0A9W9KPB6_9EURO</name>
<dbReference type="EC" id="2.7.11.1" evidence="4"/>
<dbReference type="Gene3D" id="1.10.510.10">
    <property type="entry name" value="Transferase(Phosphotransferase) domain 1"/>
    <property type="match status" value="1"/>
</dbReference>
<reference evidence="13" key="2">
    <citation type="journal article" date="2023" name="IMA Fungus">
        <title>Comparative genomic study of the Penicillium genus elucidates a diverse pangenome and 15 lateral gene transfer events.</title>
        <authorList>
            <person name="Petersen C."/>
            <person name="Sorensen T."/>
            <person name="Nielsen M.R."/>
            <person name="Sondergaard T.E."/>
            <person name="Sorensen J.L."/>
            <person name="Fitzpatrick D.A."/>
            <person name="Frisvad J.C."/>
            <person name="Nielsen K.L."/>
        </authorList>
    </citation>
    <scope>NUCLEOTIDE SEQUENCE</scope>
    <source>
        <strain evidence="13">IBT 30069</strain>
    </source>
</reference>
<reference evidence="13" key="1">
    <citation type="submission" date="2022-11" db="EMBL/GenBank/DDBJ databases">
        <authorList>
            <person name="Petersen C."/>
        </authorList>
    </citation>
    <scope>NUCLEOTIDE SEQUENCE</scope>
    <source>
        <strain evidence="13">IBT 30069</strain>
    </source>
</reference>
<dbReference type="GO" id="GO:0007165">
    <property type="term" value="P:signal transduction"/>
    <property type="evidence" value="ECO:0007669"/>
    <property type="project" value="TreeGrafter"/>
</dbReference>
<dbReference type="GO" id="GO:0004674">
    <property type="term" value="F:protein serine/threonine kinase activity"/>
    <property type="evidence" value="ECO:0007669"/>
    <property type="project" value="UniProtKB-EC"/>
</dbReference>
<evidence type="ECO:0000313" key="13">
    <source>
        <dbReference type="EMBL" id="KAJ5112873.1"/>
    </source>
</evidence>
<organism evidence="13 14">
    <name type="scientific">Penicillium angulare</name>
    <dbReference type="NCBI Taxonomy" id="116970"/>
    <lineage>
        <taxon>Eukaryota</taxon>
        <taxon>Fungi</taxon>
        <taxon>Dikarya</taxon>
        <taxon>Ascomycota</taxon>
        <taxon>Pezizomycotina</taxon>
        <taxon>Eurotiomycetes</taxon>
        <taxon>Eurotiomycetidae</taxon>
        <taxon>Eurotiales</taxon>
        <taxon>Aspergillaceae</taxon>
        <taxon>Penicillium</taxon>
    </lineage>
</organism>
<protein>
    <recommendedName>
        <fullName evidence="6">EKC/KEOPS complex subunit BUD32</fullName>
        <ecNumber evidence="4">2.7.11.1</ecNumber>
    </recommendedName>
    <alternativeName>
        <fullName evidence="8 9">Atypical Serine/threonine protein kinase BUD32</fullName>
    </alternativeName>
    <alternativeName>
        <fullName evidence="5">EKC/KEOPS complex subunit bud32</fullName>
    </alternativeName>
</protein>
<evidence type="ECO:0000256" key="8">
    <source>
        <dbReference type="ARBA" id="ARBA00030980"/>
    </source>
</evidence>
<evidence type="ECO:0000256" key="11">
    <source>
        <dbReference type="ARBA" id="ARBA00048679"/>
    </source>
</evidence>
<dbReference type="InterPro" id="IPR001245">
    <property type="entry name" value="Ser-Thr/Tyr_kinase_cat_dom"/>
</dbReference>
<evidence type="ECO:0000256" key="5">
    <source>
        <dbReference type="ARBA" id="ARBA00013948"/>
    </source>
</evidence>
<dbReference type="InterPro" id="IPR008266">
    <property type="entry name" value="Tyr_kinase_AS"/>
</dbReference>
<dbReference type="OrthoDB" id="1668230at2759"/>
<evidence type="ECO:0000256" key="3">
    <source>
        <dbReference type="ARBA" id="ARBA00011534"/>
    </source>
</evidence>
<dbReference type="Pfam" id="PF07714">
    <property type="entry name" value="PK_Tyr_Ser-Thr"/>
    <property type="match status" value="1"/>
</dbReference>
<comment type="function">
    <text evidence="1">Component of the EKC/KEOPS complex that is required for the formation of a threonylcarbamoyl group on adenosine at position 37 (t(6)A37) in tRNAs that read codons beginning with adenine. The complex is probably involved in the transfer of the threonylcarbamoyl moiety of threonylcarbamoyl-AMP (TC-AMP) to the N6 group of A37. BUD32 has ATPase activity in the context of the EKC/KEOPS complex and likely plays a supporting role to the catalytic subunit KAE1. The EKC/KEOPS complex also promotes both telomere uncapping and telomere elongation. The complex is required for efficient recruitment of transcriptional coactivators.</text>
</comment>
<gene>
    <name evidence="13" type="ORF">N7456_001407</name>
</gene>
<dbReference type="GO" id="GO:0005737">
    <property type="term" value="C:cytoplasm"/>
    <property type="evidence" value="ECO:0007669"/>
    <property type="project" value="TreeGrafter"/>
</dbReference>